<dbReference type="RefSeq" id="XP_033381962.1">
    <property type="nucleotide sequence ID" value="XM_033531193.1"/>
</dbReference>
<proteinExistence type="predicted"/>
<dbReference type="Proteomes" id="UP000799778">
    <property type="component" value="Unassembled WGS sequence"/>
</dbReference>
<name>A0A6A5XL01_9PLEO</name>
<gene>
    <name evidence="2" type="ORF">BU24DRAFT_452474</name>
</gene>
<organism evidence="2 3">
    <name type="scientific">Aaosphaeria arxii CBS 175.79</name>
    <dbReference type="NCBI Taxonomy" id="1450172"/>
    <lineage>
        <taxon>Eukaryota</taxon>
        <taxon>Fungi</taxon>
        <taxon>Dikarya</taxon>
        <taxon>Ascomycota</taxon>
        <taxon>Pezizomycotina</taxon>
        <taxon>Dothideomycetes</taxon>
        <taxon>Pleosporomycetidae</taxon>
        <taxon>Pleosporales</taxon>
        <taxon>Pleosporales incertae sedis</taxon>
        <taxon>Aaosphaeria</taxon>
    </lineage>
</organism>
<evidence type="ECO:0000256" key="1">
    <source>
        <dbReference type="SAM" id="MobiDB-lite"/>
    </source>
</evidence>
<feature type="region of interest" description="Disordered" evidence="1">
    <location>
        <begin position="1"/>
        <end position="78"/>
    </location>
</feature>
<protein>
    <submittedName>
        <fullName evidence="2">Uncharacterized protein</fullName>
    </submittedName>
</protein>
<dbReference type="AlphaFoldDB" id="A0A6A5XL01"/>
<dbReference type="GeneID" id="54288590"/>
<feature type="compositionally biased region" description="Polar residues" evidence="1">
    <location>
        <begin position="44"/>
        <end position="57"/>
    </location>
</feature>
<evidence type="ECO:0000313" key="2">
    <source>
        <dbReference type="EMBL" id="KAF2013623.1"/>
    </source>
</evidence>
<reference evidence="2" key="1">
    <citation type="journal article" date="2020" name="Stud. Mycol.">
        <title>101 Dothideomycetes genomes: a test case for predicting lifestyles and emergence of pathogens.</title>
        <authorList>
            <person name="Haridas S."/>
            <person name="Albert R."/>
            <person name="Binder M."/>
            <person name="Bloem J."/>
            <person name="Labutti K."/>
            <person name="Salamov A."/>
            <person name="Andreopoulos B."/>
            <person name="Baker S."/>
            <person name="Barry K."/>
            <person name="Bills G."/>
            <person name="Bluhm B."/>
            <person name="Cannon C."/>
            <person name="Castanera R."/>
            <person name="Culley D."/>
            <person name="Daum C."/>
            <person name="Ezra D."/>
            <person name="Gonzalez J."/>
            <person name="Henrissat B."/>
            <person name="Kuo A."/>
            <person name="Liang C."/>
            <person name="Lipzen A."/>
            <person name="Lutzoni F."/>
            <person name="Magnuson J."/>
            <person name="Mondo S."/>
            <person name="Nolan M."/>
            <person name="Ohm R."/>
            <person name="Pangilinan J."/>
            <person name="Park H.-J."/>
            <person name="Ramirez L."/>
            <person name="Alfaro M."/>
            <person name="Sun H."/>
            <person name="Tritt A."/>
            <person name="Yoshinaga Y."/>
            <person name="Zwiers L.-H."/>
            <person name="Turgeon B."/>
            <person name="Goodwin S."/>
            <person name="Spatafora J."/>
            <person name="Crous P."/>
            <person name="Grigoriev I."/>
        </authorList>
    </citation>
    <scope>NUCLEOTIDE SEQUENCE</scope>
    <source>
        <strain evidence="2">CBS 175.79</strain>
    </source>
</reference>
<dbReference type="EMBL" id="ML978071">
    <property type="protein sequence ID" value="KAF2013623.1"/>
    <property type="molecule type" value="Genomic_DNA"/>
</dbReference>
<sequence>MSGRPNPPYISPYANNREAHHSQPMPEHGENSGNAGSSSSMSAQPSHGNNSPANNAPGSHLYHPHGAPNLDQTRNPRPRTVQSLLTEIRRRAYAEMRERQRVATINRNNNAQQPPAGPPPTLRAAPALLNAPAAFPSTEARIPEKYDLNFTLAPYNPPATTSPYQLPPIQPVGPLHVMEPPFVAKEDSYMTGPTRGLILKAPRIAKGARGAVSISMWECISKLMNPPANPDDLPGLVTVTVFWAAGIIGWGSMDWPRGDRRPVLAKTSEIRRVGLELGVPQRLFYWLTGHEHFERRELVISRAELDLGYQRYQEELHMLHTINHTYTPITSASNGN</sequence>
<feature type="compositionally biased region" description="Pro residues" evidence="1">
    <location>
        <begin position="1"/>
        <end position="10"/>
    </location>
</feature>
<evidence type="ECO:0000313" key="3">
    <source>
        <dbReference type="Proteomes" id="UP000799778"/>
    </source>
</evidence>
<feature type="compositionally biased region" description="Low complexity" evidence="1">
    <location>
        <begin position="31"/>
        <end position="43"/>
    </location>
</feature>
<accession>A0A6A5XL01</accession>
<keyword evidence="3" id="KW-1185">Reference proteome</keyword>
<feature type="region of interest" description="Disordered" evidence="1">
    <location>
        <begin position="104"/>
        <end position="124"/>
    </location>
</feature>